<dbReference type="EMBL" id="JAGIOF010000001">
    <property type="protein sequence ID" value="MBP2386823.1"/>
    <property type="molecule type" value="Genomic_DNA"/>
</dbReference>
<evidence type="ECO:0000313" key="3">
    <source>
        <dbReference type="EMBL" id="MBP2386823.1"/>
    </source>
</evidence>
<evidence type="ECO:0008006" key="5">
    <source>
        <dbReference type="Google" id="ProtNLM"/>
    </source>
</evidence>
<name>A0ABS4XEK9_9MICC</name>
<keyword evidence="2" id="KW-0812">Transmembrane</keyword>
<keyword evidence="2" id="KW-1133">Transmembrane helix</keyword>
<sequence>MEIDLHGQHVSAETSCNTTSFPAGTKVSVVRDPADAARYLVVSPGQDWREATSEGVWFGLMTGAAISLLVVWIGYRALLHPDGPGSPLDQEAANRAAGTPEARPRNTASAALDRFGESWESNKEAMVKSLTNLVDMDIRLHGTILGALVIAVTGWVIICGADVNAELAYDRSLVSTQPVVNTTLLEHGGKGTNPAVRFGTQAVRLAHGLRWEDFRHIGETIPVVEDPQIPERLIPSELADSRGLWGLLMDNGPMIILWTAIVGFLGWMFIPRELAAAGEAFEVFLRRGRPKGRH</sequence>
<proteinExistence type="predicted"/>
<dbReference type="Proteomes" id="UP001296993">
    <property type="component" value="Unassembled WGS sequence"/>
</dbReference>
<evidence type="ECO:0000256" key="1">
    <source>
        <dbReference type="SAM" id="MobiDB-lite"/>
    </source>
</evidence>
<accession>A0ABS4XEK9</accession>
<feature type="transmembrane region" description="Helical" evidence="2">
    <location>
        <begin position="138"/>
        <end position="158"/>
    </location>
</feature>
<dbReference type="RefSeq" id="WP_209998190.1">
    <property type="nucleotide sequence ID" value="NZ_BAAAJY010000010.1"/>
</dbReference>
<protein>
    <recommendedName>
        <fullName evidence="5">DUF3592 domain-containing protein</fullName>
    </recommendedName>
</protein>
<feature type="compositionally biased region" description="Polar residues" evidence="1">
    <location>
        <begin position="11"/>
        <end position="22"/>
    </location>
</feature>
<feature type="region of interest" description="Disordered" evidence="1">
    <location>
        <begin position="86"/>
        <end position="107"/>
    </location>
</feature>
<feature type="region of interest" description="Disordered" evidence="1">
    <location>
        <begin position="1"/>
        <end position="22"/>
    </location>
</feature>
<evidence type="ECO:0000256" key="2">
    <source>
        <dbReference type="SAM" id="Phobius"/>
    </source>
</evidence>
<reference evidence="3 4" key="1">
    <citation type="submission" date="2021-03" db="EMBL/GenBank/DDBJ databases">
        <title>Sequencing the genomes of 1000 actinobacteria strains.</title>
        <authorList>
            <person name="Klenk H.-P."/>
        </authorList>
    </citation>
    <scope>NUCLEOTIDE SEQUENCE [LARGE SCALE GENOMIC DNA]</scope>
    <source>
        <strain evidence="3 4">DSM 15797</strain>
    </source>
</reference>
<organism evidence="3 4">
    <name type="scientific">Paeniglutamicibacter kerguelensis</name>
    <dbReference type="NCBI Taxonomy" id="254788"/>
    <lineage>
        <taxon>Bacteria</taxon>
        <taxon>Bacillati</taxon>
        <taxon>Actinomycetota</taxon>
        <taxon>Actinomycetes</taxon>
        <taxon>Micrococcales</taxon>
        <taxon>Micrococcaceae</taxon>
        <taxon>Paeniglutamicibacter</taxon>
    </lineage>
</organism>
<feature type="transmembrane region" description="Helical" evidence="2">
    <location>
        <begin position="56"/>
        <end position="75"/>
    </location>
</feature>
<evidence type="ECO:0000313" key="4">
    <source>
        <dbReference type="Proteomes" id="UP001296993"/>
    </source>
</evidence>
<feature type="transmembrane region" description="Helical" evidence="2">
    <location>
        <begin position="252"/>
        <end position="270"/>
    </location>
</feature>
<comment type="caution">
    <text evidence="3">The sequence shown here is derived from an EMBL/GenBank/DDBJ whole genome shotgun (WGS) entry which is preliminary data.</text>
</comment>
<gene>
    <name evidence="3" type="ORF">JOF47_002334</name>
</gene>
<keyword evidence="4" id="KW-1185">Reference proteome</keyword>
<keyword evidence="2" id="KW-0472">Membrane</keyword>